<organism evidence="5 6">
    <name type="scientific">Burkholderia aenigmatica</name>
    <dbReference type="NCBI Taxonomy" id="2015348"/>
    <lineage>
        <taxon>Bacteria</taxon>
        <taxon>Pseudomonadati</taxon>
        <taxon>Pseudomonadota</taxon>
        <taxon>Betaproteobacteria</taxon>
        <taxon>Burkholderiales</taxon>
        <taxon>Burkholderiaceae</taxon>
        <taxon>Burkholderia</taxon>
        <taxon>Burkholderia cepacia complex</taxon>
    </lineage>
</organism>
<dbReference type="InterPro" id="IPR001845">
    <property type="entry name" value="HTH_ArsR_DNA-bd_dom"/>
</dbReference>
<dbReference type="NCBIfam" id="NF033788">
    <property type="entry name" value="HTH_metalloreg"/>
    <property type="match status" value="1"/>
</dbReference>
<dbReference type="PANTHER" id="PTHR33154:SF33">
    <property type="entry name" value="TRANSCRIPTIONAL REPRESSOR SDPR"/>
    <property type="match status" value="1"/>
</dbReference>
<dbReference type="Gene3D" id="1.10.10.10">
    <property type="entry name" value="Winged helix-like DNA-binding domain superfamily/Winged helix DNA-binding domain"/>
    <property type="match status" value="1"/>
</dbReference>
<name>A0A228J3A9_9BURK</name>
<dbReference type="RefSeq" id="WP_043182962.1">
    <property type="nucleotide sequence ID" value="NZ_CP184468.1"/>
</dbReference>
<keyword evidence="2" id="KW-0238">DNA-binding</keyword>
<reference evidence="6" key="1">
    <citation type="submission" date="2017-06" db="EMBL/GenBank/DDBJ databases">
        <authorList>
            <person name="LiPuma J."/>
            <person name="Spilker T."/>
        </authorList>
    </citation>
    <scope>NUCLEOTIDE SEQUENCE [LARGE SCALE GENOMIC DNA]</scope>
    <source>
        <strain evidence="6">AU17325</strain>
    </source>
</reference>
<accession>A0A228J3A9</accession>
<gene>
    <name evidence="5" type="ORF">CFB84_09520</name>
</gene>
<dbReference type="Pfam" id="PF12840">
    <property type="entry name" value="HTH_20"/>
    <property type="match status" value="1"/>
</dbReference>
<evidence type="ECO:0000256" key="2">
    <source>
        <dbReference type="ARBA" id="ARBA00023125"/>
    </source>
</evidence>
<dbReference type="Proteomes" id="UP000214600">
    <property type="component" value="Unassembled WGS sequence"/>
</dbReference>
<dbReference type="InterPro" id="IPR036388">
    <property type="entry name" value="WH-like_DNA-bd_sf"/>
</dbReference>
<keyword evidence="3" id="KW-0804">Transcription</keyword>
<dbReference type="InterPro" id="IPR011991">
    <property type="entry name" value="ArsR-like_HTH"/>
</dbReference>
<proteinExistence type="predicted"/>
<dbReference type="CDD" id="cd00090">
    <property type="entry name" value="HTH_ARSR"/>
    <property type="match status" value="1"/>
</dbReference>
<evidence type="ECO:0000313" key="5">
    <source>
        <dbReference type="EMBL" id="OXI49100.1"/>
    </source>
</evidence>
<dbReference type="InterPro" id="IPR036390">
    <property type="entry name" value="WH_DNA-bd_sf"/>
</dbReference>
<keyword evidence="1" id="KW-0805">Transcription regulation</keyword>
<evidence type="ECO:0000256" key="3">
    <source>
        <dbReference type="ARBA" id="ARBA00023163"/>
    </source>
</evidence>
<evidence type="ECO:0000259" key="4">
    <source>
        <dbReference type="PROSITE" id="PS50987"/>
    </source>
</evidence>
<dbReference type="PANTHER" id="PTHR33154">
    <property type="entry name" value="TRANSCRIPTIONAL REGULATOR, ARSR FAMILY"/>
    <property type="match status" value="1"/>
</dbReference>
<dbReference type="GeneID" id="99658985"/>
<dbReference type="SUPFAM" id="SSF46785">
    <property type="entry name" value="Winged helix' DNA-binding domain"/>
    <property type="match status" value="1"/>
</dbReference>
<evidence type="ECO:0000256" key="1">
    <source>
        <dbReference type="ARBA" id="ARBA00023015"/>
    </source>
</evidence>
<sequence length="107" mass="11918">MEPTANDLFAALGEPTRRAIFQRLSHEGEQTVGRLTAHAGVSQPAVSKHLAVLRQAGLVEGRPEGRETYYRARSEGLAPLIDWLGVYGVFWRDRIDALSDLLDRMDT</sequence>
<dbReference type="PRINTS" id="PR00778">
    <property type="entry name" value="HTHARSR"/>
</dbReference>
<dbReference type="GO" id="GO:0003700">
    <property type="term" value="F:DNA-binding transcription factor activity"/>
    <property type="evidence" value="ECO:0007669"/>
    <property type="project" value="InterPro"/>
</dbReference>
<protein>
    <submittedName>
        <fullName evidence="5">Transcriptional regulator</fullName>
    </submittedName>
</protein>
<dbReference type="SMART" id="SM00418">
    <property type="entry name" value="HTH_ARSR"/>
    <property type="match status" value="1"/>
</dbReference>
<feature type="domain" description="HTH arsR-type" evidence="4">
    <location>
        <begin position="1"/>
        <end position="92"/>
    </location>
</feature>
<dbReference type="OrthoDB" id="9791888at2"/>
<dbReference type="GO" id="GO:0003677">
    <property type="term" value="F:DNA binding"/>
    <property type="evidence" value="ECO:0007669"/>
    <property type="project" value="UniProtKB-KW"/>
</dbReference>
<dbReference type="AlphaFoldDB" id="A0A228J3A9"/>
<reference evidence="5 6" key="2">
    <citation type="submission" date="2017-08" db="EMBL/GenBank/DDBJ databases">
        <title>WGS of novel Burkholderia cepaca complex species.</title>
        <authorList>
            <person name="Lipuma J."/>
            <person name="Spilker T."/>
        </authorList>
    </citation>
    <scope>NUCLEOTIDE SEQUENCE [LARGE SCALE GENOMIC DNA]</scope>
    <source>
        <strain evidence="5 6">AU17325</strain>
    </source>
</reference>
<dbReference type="EMBL" id="NKFA01000003">
    <property type="protein sequence ID" value="OXI49100.1"/>
    <property type="molecule type" value="Genomic_DNA"/>
</dbReference>
<dbReference type="InterPro" id="IPR051081">
    <property type="entry name" value="HTH_MetalResp_TranReg"/>
</dbReference>
<evidence type="ECO:0000313" key="6">
    <source>
        <dbReference type="Proteomes" id="UP000214600"/>
    </source>
</evidence>
<dbReference type="PROSITE" id="PS50987">
    <property type="entry name" value="HTH_ARSR_2"/>
    <property type="match status" value="1"/>
</dbReference>
<comment type="caution">
    <text evidence="5">The sequence shown here is derived from an EMBL/GenBank/DDBJ whole genome shotgun (WGS) entry which is preliminary data.</text>
</comment>